<dbReference type="CDD" id="cd16345">
    <property type="entry name" value="LMWP_ArsC"/>
    <property type="match status" value="1"/>
</dbReference>
<keyword evidence="4" id="KW-1185">Reference proteome</keyword>
<dbReference type="SMART" id="SM00226">
    <property type="entry name" value="LMWPc"/>
    <property type="match status" value="1"/>
</dbReference>
<feature type="domain" description="VOC" evidence="2">
    <location>
        <begin position="148"/>
        <end position="266"/>
    </location>
</feature>
<evidence type="ECO:0000259" key="2">
    <source>
        <dbReference type="PROSITE" id="PS51819"/>
    </source>
</evidence>
<dbReference type="PANTHER" id="PTHR43428">
    <property type="entry name" value="ARSENATE REDUCTASE"/>
    <property type="match status" value="1"/>
</dbReference>
<proteinExistence type="predicted"/>
<dbReference type="SUPFAM" id="SSF54593">
    <property type="entry name" value="Glyoxalase/Bleomycin resistance protein/Dihydroxybiphenyl dioxygenase"/>
    <property type="match status" value="1"/>
</dbReference>
<dbReference type="SUPFAM" id="SSF52788">
    <property type="entry name" value="Phosphotyrosine protein phosphatases I"/>
    <property type="match status" value="1"/>
</dbReference>
<dbReference type="GO" id="GO:0046685">
    <property type="term" value="P:response to arsenic-containing substance"/>
    <property type="evidence" value="ECO:0007669"/>
    <property type="project" value="UniProtKB-KW"/>
</dbReference>
<dbReference type="EMBL" id="CABFMQ020000120">
    <property type="protein sequence ID" value="VTZ51979.1"/>
    <property type="molecule type" value="Genomic_DNA"/>
</dbReference>
<organism evidence="3 4">
    <name type="scientific">Methylocella tundrae</name>
    <dbReference type="NCBI Taxonomy" id="227605"/>
    <lineage>
        <taxon>Bacteria</taxon>
        <taxon>Pseudomonadati</taxon>
        <taxon>Pseudomonadota</taxon>
        <taxon>Alphaproteobacteria</taxon>
        <taxon>Hyphomicrobiales</taxon>
        <taxon>Beijerinckiaceae</taxon>
        <taxon>Methylocella</taxon>
    </lineage>
</organism>
<dbReference type="Pfam" id="PF01451">
    <property type="entry name" value="LMWPc"/>
    <property type="match status" value="1"/>
</dbReference>
<dbReference type="Gene3D" id="3.40.50.2300">
    <property type="match status" value="1"/>
</dbReference>
<evidence type="ECO:0000256" key="1">
    <source>
        <dbReference type="ARBA" id="ARBA00022849"/>
    </source>
</evidence>
<dbReference type="AlphaFoldDB" id="A0A8B6MCJ7"/>
<gene>
    <name evidence="3" type="ORF">MPC4_60068</name>
</gene>
<dbReference type="InterPro" id="IPR036196">
    <property type="entry name" value="Ptyr_pPase_sf"/>
</dbReference>
<dbReference type="Proteomes" id="UP000485880">
    <property type="component" value="Unassembled WGS sequence"/>
</dbReference>
<accession>A0A8B6MCJ7</accession>
<reference evidence="3 4" key="1">
    <citation type="submission" date="2019-05" db="EMBL/GenBank/DDBJ databases">
        <authorList>
            <person name="Farhan Ul Haque M."/>
        </authorList>
    </citation>
    <scope>NUCLEOTIDE SEQUENCE [LARGE SCALE GENOMIC DNA]</scope>
    <source>
        <strain evidence="3">2</strain>
    </source>
</reference>
<evidence type="ECO:0000313" key="4">
    <source>
        <dbReference type="Proteomes" id="UP000485880"/>
    </source>
</evidence>
<dbReference type="InterPro" id="IPR004360">
    <property type="entry name" value="Glyas_Fos-R_dOase_dom"/>
</dbReference>
<name>A0A8B6MCJ7_METTU</name>
<protein>
    <recommendedName>
        <fullName evidence="2">VOC domain-containing protein</fullName>
    </recommendedName>
</protein>
<dbReference type="PROSITE" id="PS51819">
    <property type="entry name" value="VOC"/>
    <property type="match status" value="1"/>
</dbReference>
<dbReference type="InterPro" id="IPR029068">
    <property type="entry name" value="Glyas_Bleomycin-R_OHBP_Dase"/>
</dbReference>
<keyword evidence="1" id="KW-0059">Arsenical resistance</keyword>
<comment type="caution">
    <text evidence="3">The sequence shown here is derived from an EMBL/GenBank/DDBJ whole genome shotgun (WGS) entry which is preliminary data.</text>
</comment>
<evidence type="ECO:0000313" key="3">
    <source>
        <dbReference type="EMBL" id="VTZ51979.1"/>
    </source>
</evidence>
<dbReference type="InterPro" id="IPR023485">
    <property type="entry name" value="Ptyr_pPase"/>
</dbReference>
<sequence>MMSMPKILFLCVANSARSQMAEGLARQILGPDVEVMSAGSQPSKINPHAIDAMAEIGVDISRHRSKSTSEINPAGIDLVVTLCAEEVCPVLPGAARRLHWPIPDPVSTDPSLAPEDVRVRFRTARDQIKARIEILGSLLHLPEGPAAKEFHSSIRVRSLPDSVRFYAWLLDAWPKEWTHRYATFIRPDLKLNFVLLVSDGKELHHDTLYHLGIGVADKAAVVDAYQRAGAFGAHVEKPPRTTWKGTPLHELWLTDPDGNLIEIYARLTDAELSMKPADEAPVFLTPDDAEARA</sequence>
<dbReference type="InterPro" id="IPR037523">
    <property type="entry name" value="VOC_core"/>
</dbReference>
<dbReference type="Gene3D" id="3.10.180.10">
    <property type="entry name" value="2,3-Dihydroxybiphenyl 1,2-Dioxygenase, domain 1"/>
    <property type="match status" value="1"/>
</dbReference>
<dbReference type="PANTHER" id="PTHR43428:SF1">
    <property type="entry name" value="ARSENATE REDUCTASE"/>
    <property type="match status" value="1"/>
</dbReference>
<dbReference type="Pfam" id="PF00903">
    <property type="entry name" value="Glyoxalase"/>
    <property type="match status" value="1"/>
</dbReference>